<name>A0ABW2R817_9BURK</name>
<dbReference type="RefSeq" id="WP_382255246.1">
    <property type="nucleotide sequence ID" value="NZ_JBHTBX010000003.1"/>
</dbReference>
<evidence type="ECO:0000313" key="1">
    <source>
        <dbReference type="EMBL" id="MFC7434208.1"/>
    </source>
</evidence>
<keyword evidence="2" id="KW-1185">Reference proteome</keyword>
<gene>
    <name evidence="1" type="ORF">ACFQNJ_06750</name>
</gene>
<dbReference type="EMBL" id="JBHTBX010000003">
    <property type="protein sequence ID" value="MFC7434208.1"/>
    <property type="molecule type" value="Genomic_DNA"/>
</dbReference>
<reference evidence="2" key="1">
    <citation type="journal article" date="2019" name="Int. J. Syst. Evol. Microbiol.">
        <title>The Global Catalogue of Microorganisms (GCM) 10K type strain sequencing project: providing services to taxonomists for standard genome sequencing and annotation.</title>
        <authorList>
            <consortium name="The Broad Institute Genomics Platform"/>
            <consortium name="The Broad Institute Genome Sequencing Center for Infectious Disease"/>
            <person name="Wu L."/>
            <person name="Ma J."/>
        </authorList>
    </citation>
    <scope>NUCLEOTIDE SEQUENCE [LARGE SCALE GENOMIC DNA]</scope>
    <source>
        <strain evidence="2">CCUG 54518</strain>
    </source>
</reference>
<accession>A0ABW2R817</accession>
<evidence type="ECO:0000313" key="2">
    <source>
        <dbReference type="Proteomes" id="UP001596495"/>
    </source>
</evidence>
<dbReference type="Gene3D" id="3.15.10.40">
    <property type="entry name" value="Uncharacterised protein PF07273, DUF1439"/>
    <property type="match status" value="1"/>
</dbReference>
<evidence type="ECO:0008006" key="3">
    <source>
        <dbReference type="Google" id="ProtNLM"/>
    </source>
</evidence>
<dbReference type="Proteomes" id="UP001596495">
    <property type="component" value="Unassembled WGS sequence"/>
</dbReference>
<organism evidence="1 2">
    <name type="scientific">Hydrogenophaga bisanensis</name>
    <dbReference type="NCBI Taxonomy" id="439611"/>
    <lineage>
        <taxon>Bacteria</taxon>
        <taxon>Pseudomonadati</taxon>
        <taxon>Pseudomonadota</taxon>
        <taxon>Betaproteobacteria</taxon>
        <taxon>Burkholderiales</taxon>
        <taxon>Comamonadaceae</taxon>
        <taxon>Hydrogenophaga</taxon>
    </lineage>
</organism>
<comment type="caution">
    <text evidence="1">The sequence shown here is derived from an EMBL/GenBank/DDBJ whole genome shotgun (WGS) entry which is preliminary data.</text>
</comment>
<proteinExistence type="predicted"/>
<sequence length="192" mass="20974">MSDASVGRRALCTGLVLAVAALGGCALVQPGPRTLEISEARLADLVSRRFPLDHRYLEMVDVSLSRPRLRLLPQENRIQTELDYTMGTALPGTRSVRGVLGLSYGLRFDPADRSVRLSEVRVERFDVPGVPAGQAERMSRLGSAVAESVLQDAVIHRLRADELKVAEGWGYEPGAFRVVPGGLQLTMTPVRR</sequence>
<protein>
    <recommendedName>
        <fullName evidence="3">DUF1439 domain-containing protein</fullName>
    </recommendedName>
</protein>